<dbReference type="SUPFAM" id="SSF56112">
    <property type="entry name" value="Protein kinase-like (PK-like)"/>
    <property type="match status" value="1"/>
</dbReference>
<dbReference type="PANTHER" id="PTHR12149">
    <property type="entry name" value="FRUCTOSAMINE 3 KINASE-RELATED PROTEIN"/>
    <property type="match status" value="1"/>
</dbReference>
<reference evidence="3" key="2">
    <citation type="submission" date="2021-01" db="EMBL/GenBank/DDBJ databases">
        <authorList>
            <person name="Kang M."/>
        </authorList>
    </citation>
    <scope>NUCLEOTIDE SEQUENCE</scope>
    <source>
        <strain evidence="3">KACC 17527</strain>
    </source>
</reference>
<dbReference type="AlphaFoldDB" id="A0A934TQ48"/>
<dbReference type="GO" id="GO:0016301">
    <property type="term" value="F:kinase activity"/>
    <property type="evidence" value="ECO:0007669"/>
    <property type="project" value="UniProtKB-UniRule"/>
</dbReference>
<dbReference type="PANTHER" id="PTHR12149:SF8">
    <property type="entry name" value="PROTEIN-RIBULOSAMINE 3-KINASE"/>
    <property type="match status" value="1"/>
</dbReference>
<sequence length="294" mass="31077">MDIVESPPALADALGGTPTLRPLANSSFCDTWEARQGGLRLFVKSAPRAGAAQLRAEADGLRALGAAGCIRVPAVHALVDLDGGGAALALEWLDFASPDAGFGARFGAALAALHAQPCPLEPASFGWRGDNYLGATPQRNTPLQPAGRSGWLAFFGRSRLAAMRDRLPANASDLRDAVDAVAERLPELLAEGDPPRPALIHGDLWQGNWDMLADGSPVIFDPAVSCSDPQAEIAMMELFGSPPEGFRAAYEQGGGSWPTPRRMRLYQLYHLLNHVVLFGGGYAAQALRCAQSLA</sequence>
<dbReference type="Proteomes" id="UP000630528">
    <property type="component" value="Unassembled WGS sequence"/>
</dbReference>
<dbReference type="InterPro" id="IPR016477">
    <property type="entry name" value="Fructo-/Ketosamine-3-kinase"/>
</dbReference>
<dbReference type="Pfam" id="PF03881">
    <property type="entry name" value="Fructosamin_kin"/>
    <property type="match status" value="1"/>
</dbReference>
<evidence type="ECO:0000256" key="2">
    <source>
        <dbReference type="PIRNR" id="PIRNR006221"/>
    </source>
</evidence>
<name>A0A934TQ48_9BURK</name>
<accession>A0A934TQ48</accession>
<reference evidence="3" key="1">
    <citation type="journal article" date="2012" name="J. Microbiol. Biotechnol.">
        <title>Ramlibacter ginsenosidimutans sp. nov., with ginsenoside-converting activity.</title>
        <authorList>
            <person name="Wang L."/>
            <person name="An D.S."/>
            <person name="Kim S.G."/>
            <person name="Jin F.X."/>
            <person name="Kim S.C."/>
            <person name="Lee S.T."/>
            <person name="Im W.T."/>
        </authorList>
    </citation>
    <scope>NUCLEOTIDE SEQUENCE</scope>
    <source>
        <strain evidence="3">KACC 17527</strain>
    </source>
</reference>
<dbReference type="PIRSF" id="PIRSF006221">
    <property type="entry name" value="Ketosamine-3-kinase"/>
    <property type="match status" value="1"/>
</dbReference>
<organism evidence="3 4">
    <name type="scientific">Ramlibacter ginsenosidimutans</name>
    <dbReference type="NCBI Taxonomy" id="502333"/>
    <lineage>
        <taxon>Bacteria</taxon>
        <taxon>Pseudomonadati</taxon>
        <taxon>Pseudomonadota</taxon>
        <taxon>Betaproteobacteria</taxon>
        <taxon>Burkholderiales</taxon>
        <taxon>Comamonadaceae</taxon>
        <taxon>Ramlibacter</taxon>
    </lineage>
</organism>
<dbReference type="Gene3D" id="3.30.200.20">
    <property type="entry name" value="Phosphorylase Kinase, domain 1"/>
    <property type="match status" value="1"/>
</dbReference>
<dbReference type="Gene3D" id="3.90.1200.10">
    <property type="match status" value="1"/>
</dbReference>
<evidence type="ECO:0000313" key="3">
    <source>
        <dbReference type="EMBL" id="MBK6004906.1"/>
    </source>
</evidence>
<comment type="similarity">
    <text evidence="1 2">Belongs to the fructosamine kinase family.</text>
</comment>
<keyword evidence="2" id="KW-0808">Transferase</keyword>
<protein>
    <submittedName>
        <fullName evidence="3">Fructosamine kinase family protein</fullName>
    </submittedName>
</protein>
<keyword evidence="2 3" id="KW-0418">Kinase</keyword>
<dbReference type="EMBL" id="JAEPWM010000001">
    <property type="protein sequence ID" value="MBK6004906.1"/>
    <property type="molecule type" value="Genomic_DNA"/>
</dbReference>
<keyword evidence="4" id="KW-1185">Reference proteome</keyword>
<gene>
    <name evidence="3" type="ORF">JJB11_02275</name>
</gene>
<evidence type="ECO:0000256" key="1">
    <source>
        <dbReference type="ARBA" id="ARBA00009460"/>
    </source>
</evidence>
<dbReference type="RefSeq" id="WP_201166278.1">
    <property type="nucleotide sequence ID" value="NZ_JAEPWM010000001.1"/>
</dbReference>
<proteinExistence type="inferred from homology"/>
<comment type="caution">
    <text evidence="3">The sequence shown here is derived from an EMBL/GenBank/DDBJ whole genome shotgun (WGS) entry which is preliminary data.</text>
</comment>
<evidence type="ECO:0000313" key="4">
    <source>
        <dbReference type="Proteomes" id="UP000630528"/>
    </source>
</evidence>
<dbReference type="InterPro" id="IPR011009">
    <property type="entry name" value="Kinase-like_dom_sf"/>
</dbReference>